<dbReference type="InterPro" id="IPR001487">
    <property type="entry name" value="Bromodomain"/>
</dbReference>
<evidence type="ECO:0000313" key="7">
    <source>
        <dbReference type="Proteomes" id="UP001175261"/>
    </source>
</evidence>
<evidence type="ECO:0000256" key="2">
    <source>
        <dbReference type="PROSITE-ProRule" id="PRU00035"/>
    </source>
</evidence>
<dbReference type="GO" id="GO:0005634">
    <property type="term" value="C:nucleus"/>
    <property type="evidence" value="ECO:0007669"/>
    <property type="project" value="TreeGrafter"/>
</dbReference>
<dbReference type="GO" id="GO:0006338">
    <property type="term" value="P:chromatin remodeling"/>
    <property type="evidence" value="ECO:0007669"/>
    <property type="project" value="TreeGrafter"/>
</dbReference>
<dbReference type="GO" id="GO:0006355">
    <property type="term" value="P:regulation of DNA-templated transcription"/>
    <property type="evidence" value="ECO:0007669"/>
    <property type="project" value="TreeGrafter"/>
</dbReference>
<dbReference type="AlphaFoldDB" id="A0AA39GPE8"/>
<accession>A0AA39GPE8</accession>
<dbReference type="SUPFAM" id="SSF54695">
    <property type="entry name" value="POZ domain"/>
    <property type="match status" value="1"/>
</dbReference>
<evidence type="ECO:0000313" key="6">
    <source>
        <dbReference type="EMBL" id="KAK0390966.1"/>
    </source>
</evidence>
<dbReference type="PRINTS" id="PR00503">
    <property type="entry name" value="BROMODOMAIN"/>
</dbReference>
<feature type="compositionally biased region" description="Low complexity" evidence="3">
    <location>
        <begin position="18"/>
        <end position="29"/>
    </location>
</feature>
<dbReference type="Pfam" id="PF00439">
    <property type="entry name" value="Bromodomain"/>
    <property type="match status" value="1"/>
</dbReference>
<evidence type="ECO:0000256" key="1">
    <source>
        <dbReference type="ARBA" id="ARBA00023117"/>
    </source>
</evidence>
<protein>
    <submittedName>
        <fullName evidence="6">Uncharacterized protein</fullName>
    </submittedName>
</protein>
<sequence length="453" mass="50477">MSAHTLQNGEARAEAEKPQPAQQADQPLPSSERPDAPSQPQQGQASKSESQKTSATAQESSFSWLDPHPIFVILFVGPEKQPFGIQKNFLCHRSPFYREYFAKADQVETVEHTVDLPDTSPEIFGLVQHFMYTGRISPDKTDNVLTSYEMLVSLWKLAHKLGMESLCDQTLDVMITCRRTTGRIPSTPLIVQVWKDTPEGSAIRTLLLTWAAEYLDSSGGAAENFAKSLPQEVLSELIMTVVTLRSQPKPPPPPPEPAVQTASATDLRKNVHYLDAPSDDEGINGSRKQRRVNGTPGSMAPPPAKGPRAALMKPQKRRTSTAYIDPASITTAQKLEFCADLLTRMLSGPGFWTRLVGPFRDPVDPKAESVPDYFEKVKRPMDLSTIKGKMDRGEYPDEEAFLRDMRQIFENCFTYWKKGTAMHASGEKLQKTFEEKFAGMNKWIAKMGGEEGE</sequence>
<dbReference type="EMBL" id="JAPDFR010000001">
    <property type="protein sequence ID" value="KAK0390966.1"/>
    <property type="molecule type" value="Genomic_DNA"/>
</dbReference>
<evidence type="ECO:0000259" key="5">
    <source>
        <dbReference type="PROSITE" id="PS50097"/>
    </source>
</evidence>
<feature type="domain" description="Bromo" evidence="4">
    <location>
        <begin position="358"/>
        <end position="423"/>
    </location>
</feature>
<name>A0AA39GPE8_SARSR</name>
<dbReference type="InterPro" id="IPR011333">
    <property type="entry name" value="SKP1/BTB/POZ_sf"/>
</dbReference>
<organism evidence="6 7">
    <name type="scientific">Sarocladium strictum</name>
    <name type="common">Black bundle disease fungus</name>
    <name type="synonym">Acremonium strictum</name>
    <dbReference type="NCBI Taxonomy" id="5046"/>
    <lineage>
        <taxon>Eukaryota</taxon>
        <taxon>Fungi</taxon>
        <taxon>Dikarya</taxon>
        <taxon>Ascomycota</taxon>
        <taxon>Pezizomycotina</taxon>
        <taxon>Sordariomycetes</taxon>
        <taxon>Hypocreomycetidae</taxon>
        <taxon>Hypocreales</taxon>
        <taxon>Sarocladiaceae</taxon>
        <taxon>Sarocladium</taxon>
    </lineage>
</organism>
<feature type="region of interest" description="Disordered" evidence="3">
    <location>
        <begin position="1"/>
        <end position="61"/>
    </location>
</feature>
<dbReference type="PANTHER" id="PTHR22880:SF225">
    <property type="entry name" value="BROMODOMAIN-CONTAINING PROTEIN BET-1-RELATED"/>
    <property type="match status" value="1"/>
</dbReference>
<evidence type="ECO:0000259" key="4">
    <source>
        <dbReference type="PROSITE" id="PS50014"/>
    </source>
</evidence>
<dbReference type="Pfam" id="PF00651">
    <property type="entry name" value="BTB"/>
    <property type="match status" value="1"/>
</dbReference>
<dbReference type="PROSITE" id="PS50014">
    <property type="entry name" value="BROMODOMAIN_2"/>
    <property type="match status" value="1"/>
</dbReference>
<dbReference type="CDD" id="cd18186">
    <property type="entry name" value="BTB_POZ_ZBTB_KLHL-like"/>
    <property type="match status" value="1"/>
</dbReference>
<feature type="compositionally biased region" description="Polar residues" evidence="3">
    <location>
        <begin position="38"/>
        <end position="61"/>
    </location>
</feature>
<feature type="domain" description="BTB" evidence="5">
    <location>
        <begin position="72"/>
        <end position="140"/>
    </location>
</feature>
<dbReference type="GO" id="GO:0000785">
    <property type="term" value="C:chromatin"/>
    <property type="evidence" value="ECO:0007669"/>
    <property type="project" value="TreeGrafter"/>
</dbReference>
<dbReference type="SUPFAM" id="SSF47370">
    <property type="entry name" value="Bromodomain"/>
    <property type="match status" value="1"/>
</dbReference>
<dbReference type="InterPro" id="IPR050935">
    <property type="entry name" value="Bromo_chromatin_reader"/>
</dbReference>
<proteinExistence type="predicted"/>
<gene>
    <name evidence="6" type="ORF">NLU13_0468</name>
</gene>
<comment type="caution">
    <text evidence="6">The sequence shown here is derived from an EMBL/GenBank/DDBJ whole genome shotgun (WGS) entry which is preliminary data.</text>
</comment>
<dbReference type="Gene3D" id="1.20.920.10">
    <property type="entry name" value="Bromodomain-like"/>
    <property type="match status" value="1"/>
</dbReference>
<dbReference type="SMART" id="SM00225">
    <property type="entry name" value="BTB"/>
    <property type="match status" value="1"/>
</dbReference>
<dbReference type="SMART" id="SM00297">
    <property type="entry name" value="BROMO"/>
    <property type="match status" value="1"/>
</dbReference>
<reference evidence="6" key="1">
    <citation type="submission" date="2022-10" db="EMBL/GenBank/DDBJ databases">
        <title>Determination and structural analysis of whole genome sequence of Sarocladium strictum F4-1.</title>
        <authorList>
            <person name="Hu L."/>
            <person name="Jiang Y."/>
        </authorList>
    </citation>
    <scope>NUCLEOTIDE SEQUENCE</scope>
    <source>
        <strain evidence="6">F4-1</strain>
    </source>
</reference>
<dbReference type="Gene3D" id="3.30.710.10">
    <property type="entry name" value="Potassium Channel Kv1.1, Chain A"/>
    <property type="match status" value="1"/>
</dbReference>
<dbReference type="PANTHER" id="PTHR22880">
    <property type="entry name" value="FALZ-RELATED BROMODOMAIN-CONTAINING PROTEINS"/>
    <property type="match status" value="1"/>
</dbReference>
<dbReference type="InterPro" id="IPR036427">
    <property type="entry name" value="Bromodomain-like_sf"/>
</dbReference>
<dbReference type="PROSITE" id="PS50097">
    <property type="entry name" value="BTB"/>
    <property type="match status" value="1"/>
</dbReference>
<keyword evidence="7" id="KW-1185">Reference proteome</keyword>
<keyword evidence="1 2" id="KW-0103">Bromodomain</keyword>
<evidence type="ECO:0000256" key="3">
    <source>
        <dbReference type="SAM" id="MobiDB-lite"/>
    </source>
</evidence>
<dbReference type="Proteomes" id="UP001175261">
    <property type="component" value="Unassembled WGS sequence"/>
</dbReference>
<feature type="region of interest" description="Disordered" evidence="3">
    <location>
        <begin position="275"/>
        <end position="317"/>
    </location>
</feature>
<dbReference type="InterPro" id="IPR000210">
    <property type="entry name" value="BTB/POZ_dom"/>
</dbReference>